<gene>
    <name evidence="2" type="ORF">SE14_02451</name>
    <name evidence="3" type="ORF">SEL4126_15750</name>
    <name evidence="4" type="ORF">STMLT2P22_CBEKMEGD_03031</name>
</gene>
<sequence length="33" mass="3722">MHQVNEVRCDKDIPGRTTSDSTDDVQVKYPDDG</sequence>
<evidence type="ECO:0000313" key="3">
    <source>
        <dbReference type="EMBL" id="BCH84106.1"/>
    </source>
</evidence>
<protein>
    <submittedName>
        <fullName evidence="2">Uncharacterized protein</fullName>
    </submittedName>
</protein>
<organism evidence="2 5">
    <name type="scientific">Salmonella typhimurium</name>
    <dbReference type="NCBI Taxonomy" id="90371"/>
    <lineage>
        <taxon>Bacteria</taxon>
        <taxon>Pseudomonadati</taxon>
        <taxon>Pseudomonadota</taxon>
        <taxon>Gammaproteobacteria</taxon>
        <taxon>Enterobacterales</taxon>
        <taxon>Enterobacteriaceae</taxon>
        <taxon>Salmonella</taxon>
    </lineage>
</organism>
<accession>A0A484WUZ0</accession>
<proteinExistence type="predicted"/>
<evidence type="ECO:0000313" key="5">
    <source>
        <dbReference type="Proteomes" id="UP000034636"/>
    </source>
</evidence>
<dbReference type="PATRIC" id="fig|59201.158.peg.2493"/>
<reference evidence="3" key="2">
    <citation type="submission" date="2020-07" db="EMBL/GenBank/DDBJ databases">
        <title>complete genome sequences of Salmonella enterica subsp. enterica serovar Typhimurium str. L-4126.</title>
        <authorList>
            <person name="Sekizuka T."/>
            <person name="Arai N."/>
            <person name="Akiba M."/>
            <person name="Kuroda M."/>
        </authorList>
    </citation>
    <scope>NUCLEOTIDE SEQUENCE</scope>
    <source>
        <strain evidence="3">L-4126</strain>
    </source>
</reference>
<dbReference type="EMBL" id="CP011428">
    <property type="protein sequence ID" value="AKH07940.1"/>
    <property type="molecule type" value="Genomic_DNA"/>
</dbReference>
<feature type="region of interest" description="Disordered" evidence="1">
    <location>
        <begin position="1"/>
        <end position="33"/>
    </location>
</feature>
<evidence type="ECO:0000313" key="2">
    <source>
        <dbReference type="EMBL" id="AKH07940.1"/>
    </source>
</evidence>
<feature type="compositionally biased region" description="Basic and acidic residues" evidence="1">
    <location>
        <begin position="1"/>
        <end position="14"/>
    </location>
</feature>
<reference evidence="2 5" key="1">
    <citation type="journal article" date="2015" name="Genome Announc.">
        <title>Complete Genome Sequencing of a Multidrug-Resistant and Human-Invasive Salmonella enterica Serovar Typhimurium Strain of the Emerging Sequence Type 213 Genotype.</title>
        <authorList>
            <person name="Calva E."/>
            <person name="Silva C."/>
            <person name="Zaidi M.B."/>
            <person name="Sanchez-Flores A."/>
            <person name="Estrada K."/>
            <person name="Silva G.G."/>
            <person name="Soto-Jimenez L.M."/>
            <person name="Wiesner M."/>
            <person name="Fernandez-Mora M."/>
            <person name="Edwards R.A."/>
            <person name="Vinuesa P."/>
        </authorList>
    </citation>
    <scope>NUCLEOTIDE SEQUENCE [LARGE SCALE GENOMIC DNA]</scope>
    <source>
        <strain evidence="2 5">YU39</strain>
    </source>
</reference>
<accession>A0A0F7DJ05</accession>
<dbReference type="AlphaFoldDB" id="A0A5K1U7J3"/>
<evidence type="ECO:0000256" key="1">
    <source>
        <dbReference type="SAM" id="MobiDB-lite"/>
    </source>
</evidence>
<accession>A0A5K1U7J3</accession>
<reference evidence="4" key="3">
    <citation type="submission" date="2020-09" db="EMBL/GenBank/DDBJ databases">
        <authorList>
            <person name="Zund M."/>
        </authorList>
    </citation>
    <scope>NUCLEOTIDE SEQUENCE</scope>
    <source>
        <strain evidence="4">S.Tm LT2p22_assembled</strain>
    </source>
</reference>
<dbReference type="Proteomes" id="UP000034636">
    <property type="component" value="Chromosome"/>
</dbReference>
<name>A0A5K1U7J3_SALTM</name>
<dbReference type="EMBL" id="LR881463">
    <property type="protein sequence ID" value="CAD5309585.1"/>
    <property type="molecule type" value="Genomic_DNA"/>
</dbReference>
<evidence type="ECO:0000313" key="4">
    <source>
        <dbReference type="EMBL" id="CAD5309585.1"/>
    </source>
</evidence>
<dbReference type="EMBL" id="AP023291">
    <property type="protein sequence ID" value="BCH84106.1"/>
    <property type="molecule type" value="Genomic_DNA"/>
</dbReference>